<dbReference type="EMBL" id="JACJID010000001">
    <property type="protein sequence ID" value="MBA8923634.1"/>
    <property type="molecule type" value="Genomic_DNA"/>
</dbReference>
<gene>
    <name evidence="1" type="ORF">BC739_000831</name>
</gene>
<protein>
    <recommendedName>
        <fullName evidence="3">Htaa protein</fullName>
    </recommendedName>
</protein>
<sequence>MADWKLAMVAWNAVEDGAYRSIRMTGTHGRGLRGGSSVKSGDHIDYQATKFTVDSTVTGHAVFDRKTNALNATVTVNGSDTLTMTAPLFDGDAPYVKVTGTIDGRPVSLLAPAR</sequence>
<evidence type="ECO:0000313" key="2">
    <source>
        <dbReference type="Proteomes" id="UP000517916"/>
    </source>
</evidence>
<accession>A0ABR6BAJ8</accession>
<keyword evidence="2" id="KW-1185">Reference proteome</keyword>
<reference evidence="1 2" key="1">
    <citation type="submission" date="2020-08" db="EMBL/GenBank/DDBJ databases">
        <title>Genomic Encyclopedia of Archaeal and Bacterial Type Strains, Phase II (KMG-II): from individual species to whole genera.</title>
        <authorList>
            <person name="Goeker M."/>
        </authorList>
    </citation>
    <scope>NUCLEOTIDE SEQUENCE [LARGE SCALE GENOMIC DNA]</scope>
    <source>
        <strain evidence="1 2">DSM 43850</strain>
    </source>
</reference>
<dbReference type="Proteomes" id="UP000517916">
    <property type="component" value="Unassembled WGS sequence"/>
</dbReference>
<comment type="caution">
    <text evidence="1">The sequence shown here is derived from an EMBL/GenBank/DDBJ whole genome shotgun (WGS) entry which is preliminary data.</text>
</comment>
<evidence type="ECO:0000313" key="1">
    <source>
        <dbReference type="EMBL" id="MBA8923634.1"/>
    </source>
</evidence>
<organism evidence="1 2">
    <name type="scientific">Kutzneria viridogrisea</name>
    <dbReference type="NCBI Taxonomy" id="47990"/>
    <lineage>
        <taxon>Bacteria</taxon>
        <taxon>Bacillati</taxon>
        <taxon>Actinomycetota</taxon>
        <taxon>Actinomycetes</taxon>
        <taxon>Pseudonocardiales</taxon>
        <taxon>Pseudonocardiaceae</taxon>
        <taxon>Kutzneria</taxon>
    </lineage>
</organism>
<name>A0ABR6BAJ8_9PSEU</name>
<dbReference type="RefSeq" id="WP_182836324.1">
    <property type="nucleotide sequence ID" value="NZ_BAAABQ010000062.1"/>
</dbReference>
<proteinExistence type="predicted"/>
<evidence type="ECO:0008006" key="3">
    <source>
        <dbReference type="Google" id="ProtNLM"/>
    </source>
</evidence>